<dbReference type="GeneID" id="63825470"/>
<dbReference type="AlphaFoldDB" id="A0A165FAJ6"/>
<keyword evidence="3" id="KW-1185">Reference proteome</keyword>
<dbReference type="Gene3D" id="3.40.50.1460">
    <property type="match status" value="1"/>
</dbReference>
<dbReference type="EMBL" id="KV427614">
    <property type="protein sequence ID" value="KZT08676.1"/>
    <property type="molecule type" value="Genomic_DNA"/>
</dbReference>
<proteinExistence type="predicted"/>
<dbReference type="GO" id="GO:0006508">
    <property type="term" value="P:proteolysis"/>
    <property type="evidence" value="ECO:0007669"/>
    <property type="project" value="InterPro"/>
</dbReference>
<organism evidence="2 3">
    <name type="scientific">Laetiporus sulphureus 93-53</name>
    <dbReference type="NCBI Taxonomy" id="1314785"/>
    <lineage>
        <taxon>Eukaryota</taxon>
        <taxon>Fungi</taxon>
        <taxon>Dikarya</taxon>
        <taxon>Basidiomycota</taxon>
        <taxon>Agaricomycotina</taxon>
        <taxon>Agaricomycetes</taxon>
        <taxon>Polyporales</taxon>
        <taxon>Laetiporus</taxon>
    </lineage>
</organism>
<name>A0A165FAJ6_9APHY</name>
<accession>A0A165FAJ6</accession>
<evidence type="ECO:0000259" key="1">
    <source>
        <dbReference type="Pfam" id="PF00656"/>
    </source>
</evidence>
<sequence length="237" mass="26353">MSSQTTRTSNAARAVDSIPQPWAVLIGVDKYRYAPWLSRAVTDARNIETYLLRDLHVPSEQIVLLLDEDATRARILDALYTHLRDNDNIKPGDPIYLFFAGRGVRYPVTDGKPVNAILPVDRGEEVTLEDGSTGSVLDISERELEHFFDELNASKGPNNTVMFDCSFFIDDNPPPRTRSARPLQGVAAQDLIKAAEQEPRRRPVAGSSALSSGSFYDQSGSRVFMIGCQPDQYAYET</sequence>
<protein>
    <recommendedName>
        <fullName evidence="1">Peptidase C14 caspase domain-containing protein</fullName>
    </recommendedName>
</protein>
<gene>
    <name evidence="2" type="ORF">LAESUDRAFT_723583</name>
</gene>
<evidence type="ECO:0000313" key="3">
    <source>
        <dbReference type="Proteomes" id="UP000076871"/>
    </source>
</evidence>
<dbReference type="InParanoid" id="A0A165FAJ6"/>
<dbReference type="Pfam" id="PF00656">
    <property type="entry name" value="Peptidase_C14"/>
    <property type="match status" value="1"/>
</dbReference>
<reference evidence="2 3" key="1">
    <citation type="journal article" date="2016" name="Mol. Biol. Evol.">
        <title>Comparative Genomics of Early-Diverging Mushroom-Forming Fungi Provides Insights into the Origins of Lignocellulose Decay Capabilities.</title>
        <authorList>
            <person name="Nagy L.G."/>
            <person name="Riley R."/>
            <person name="Tritt A."/>
            <person name="Adam C."/>
            <person name="Daum C."/>
            <person name="Floudas D."/>
            <person name="Sun H."/>
            <person name="Yadav J.S."/>
            <person name="Pangilinan J."/>
            <person name="Larsson K.H."/>
            <person name="Matsuura K."/>
            <person name="Barry K."/>
            <person name="Labutti K."/>
            <person name="Kuo R."/>
            <person name="Ohm R.A."/>
            <person name="Bhattacharya S.S."/>
            <person name="Shirouzu T."/>
            <person name="Yoshinaga Y."/>
            <person name="Martin F.M."/>
            <person name="Grigoriev I.V."/>
            <person name="Hibbett D.S."/>
        </authorList>
    </citation>
    <scope>NUCLEOTIDE SEQUENCE [LARGE SCALE GENOMIC DNA]</scope>
    <source>
        <strain evidence="2 3">93-53</strain>
    </source>
</reference>
<dbReference type="InterPro" id="IPR011600">
    <property type="entry name" value="Pept_C14_caspase"/>
</dbReference>
<dbReference type="Proteomes" id="UP000076871">
    <property type="component" value="Unassembled WGS sequence"/>
</dbReference>
<dbReference type="OrthoDB" id="3223806at2759"/>
<feature type="domain" description="Peptidase C14 caspase" evidence="1">
    <location>
        <begin position="22"/>
        <end position="236"/>
    </location>
</feature>
<dbReference type="GO" id="GO:0004197">
    <property type="term" value="F:cysteine-type endopeptidase activity"/>
    <property type="evidence" value="ECO:0007669"/>
    <property type="project" value="InterPro"/>
</dbReference>
<dbReference type="RefSeq" id="XP_040766416.1">
    <property type="nucleotide sequence ID" value="XM_040908441.1"/>
</dbReference>
<evidence type="ECO:0000313" key="2">
    <source>
        <dbReference type="EMBL" id="KZT08676.1"/>
    </source>
</evidence>